<dbReference type="Pfam" id="PF01751">
    <property type="entry name" value="Toprim"/>
    <property type="match status" value="1"/>
</dbReference>
<dbReference type="CDD" id="cd03481">
    <property type="entry name" value="TopoIIA_Trans_ScTopoIIA"/>
    <property type="match status" value="1"/>
</dbReference>
<dbReference type="InterPro" id="IPR013758">
    <property type="entry name" value="Topo_IIA_A/C_ab"/>
</dbReference>
<evidence type="ECO:0000256" key="5">
    <source>
        <dbReference type="ARBA" id="ARBA00012895"/>
    </source>
</evidence>
<evidence type="ECO:0000313" key="20">
    <source>
        <dbReference type="EMBL" id="ORX35776.1"/>
    </source>
</evidence>
<dbReference type="GO" id="GO:0006265">
    <property type="term" value="P:DNA topological change"/>
    <property type="evidence" value="ECO:0007669"/>
    <property type="project" value="UniProtKB-UniRule"/>
</dbReference>
<dbReference type="FunCoup" id="A0A1Y1UE43">
    <property type="interactions" value="680"/>
</dbReference>
<name>A0A1Y1UE43_9TREE</name>
<evidence type="ECO:0000256" key="14">
    <source>
        <dbReference type="ARBA" id="ARBA00053943"/>
    </source>
</evidence>
<comment type="caution">
    <text evidence="20">The sequence shown here is derived from an EMBL/GenBank/DDBJ whole genome shotgun (WGS) entry which is preliminary data.</text>
</comment>
<dbReference type="InterPro" id="IPR034157">
    <property type="entry name" value="TOPRIM_TopoII"/>
</dbReference>
<dbReference type="Pfam" id="PF00521">
    <property type="entry name" value="DNA_topoisoIV"/>
    <property type="match status" value="1"/>
</dbReference>
<feature type="region of interest" description="Disordered" evidence="17">
    <location>
        <begin position="1244"/>
        <end position="1311"/>
    </location>
</feature>
<dbReference type="Gene3D" id="3.30.1490.30">
    <property type="match status" value="1"/>
</dbReference>
<dbReference type="PRINTS" id="PR01158">
    <property type="entry name" value="TOPISMRASEII"/>
</dbReference>
<dbReference type="PROSITE" id="PS52040">
    <property type="entry name" value="TOPO_IIA"/>
    <property type="match status" value="1"/>
</dbReference>
<evidence type="ECO:0000259" key="19">
    <source>
        <dbReference type="PROSITE" id="PS52040"/>
    </source>
</evidence>
<dbReference type="InterPro" id="IPR050634">
    <property type="entry name" value="DNA_Topoisomerase_II"/>
</dbReference>
<dbReference type="Gene3D" id="3.30.1360.40">
    <property type="match status" value="1"/>
</dbReference>
<evidence type="ECO:0000256" key="13">
    <source>
        <dbReference type="ARBA" id="ARBA00023235"/>
    </source>
</evidence>
<reference evidence="20 21" key="1">
    <citation type="submission" date="2017-03" db="EMBL/GenBank/DDBJ databases">
        <title>Widespread Adenine N6-methylation of Active Genes in Fungi.</title>
        <authorList>
            <consortium name="DOE Joint Genome Institute"/>
            <person name="Mondo S.J."/>
            <person name="Dannebaum R.O."/>
            <person name="Kuo R.C."/>
            <person name="Louie K.B."/>
            <person name="Bewick A.J."/>
            <person name="Labutti K."/>
            <person name="Haridas S."/>
            <person name="Kuo A."/>
            <person name="Salamov A."/>
            <person name="Ahrendt S.R."/>
            <person name="Lau R."/>
            <person name="Bowen B.P."/>
            <person name="Lipzen A."/>
            <person name="Sullivan W."/>
            <person name="Andreopoulos W.B."/>
            <person name="Clum A."/>
            <person name="Lindquist E."/>
            <person name="Daum C."/>
            <person name="Northen T.R."/>
            <person name="Ramamoorthy G."/>
            <person name="Schmitz R.J."/>
            <person name="Gryganskyi A."/>
            <person name="Culley D."/>
            <person name="Magnuson J."/>
            <person name="James T.Y."/>
            <person name="O'Malley M.A."/>
            <person name="Stajich J.E."/>
            <person name="Spatafora J.W."/>
            <person name="Visel A."/>
            <person name="Grigoriev I.V."/>
        </authorList>
    </citation>
    <scope>NUCLEOTIDE SEQUENCE [LARGE SCALE GENOMIC DNA]</scope>
    <source>
        <strain evidence="20 21">NRRL Y-17943</strain>
    </source>
</reference>
<dbReference type="OrthoDB" id="276498at2759"/>
<evidence type="ECO:0000256" key="15">
    <source>
        <dbReference type="PROSITE-ProRule" id="PRU01384"/>
    </source>
</evidence>
<dbReference type="Pfam" id="PF02518">
    <property type="entry name" value="HATPase_c"/>
    <property type="match status" value="1"/>
</dbReference>
<dbReference type="RefSeq" id="XP_021869940.1">
    <property type="nucleotide sequence ID" value="XM_022017516.1"/>
</dbReference>
<dbReference type="PROSITE" id="PS00177">
    <property type="entry name" value="TOPOISOMERASE_II"/>
    <property type="match status" value="1"/>
</dbReference>
<evidence type="ECO:0000256" key="10">
    <source>
        <dbReference type="ARBA" id="ARBA00022842"/>
    </source>
</evidence>
<dbReference type="FunFam" id="3.30.230.10:FF:000008">
    <property type="entry name" value="DNA topoisomerase 2"/>
    <property type="match status" value="1"/>
</dbReference>
<keyword evidence="9 16" id="KW-0067">ATP-binding</keyword>
<dbReference type="Gene3D" id="3.90.199.10">
    <property type="entry name" value="Topoisomerase II, domain 5"/>
    <property type="match status" value="1"/>
</dbReference>
<keyword evidence="7" id="KW-0479">Metal-binding</keyword>
<evidence type="ECO:0000256" key="16">
    <source>
        <dbReference type="RuleBase" id="RU362094"/>
    </source>
</evidence>
<dbReference type="Proteomes" id="UP000193218">
    <property type="component" value="Unassembled WGS sequence"/>
</dbReference>
<dbReference type="InterPro" id="IPR013757">
    <property type="entry name" value="Topo_IIA_A_a_sf"/>
</dbReference>
<dbReference type="FunFam" id="3.40.50.670:FF:000001">
    <property type="entry name" value="DNA topoisomerase 2"/>
    <property type="match status" value="2"/>
</dbReference>
<keyword evidence="13 15" id="KW-0413">Isomerase</keyword>
<dbReference type="CDD" id="cd03365">
    <property type="entry name" value="TOPRIM_TopoIIA"/>
    <property type="match status" value="1"/>
</dbReference>
<gene>
    <name evidence="20" type="ORF">BD324DRAFT_642932</name>
</gene>
<evidence type="ECO:0000256" key="2">
    <source>
        <dbReference type="ARBA" id="ARBA00001913"/>
    </source>
</evidence>
<dbReference type="InterPro" id="IPR001241">
    <property type="entry name" value="Topo_IIA"/>
</dbReference>
<dbReference type="SMART" id="SM00434">
    <property type="entry name" value="TOP4c"/>
    <property type="match status" value="1"/>
</dbReference>
<dbReference type="InterPro" id="IPR003594">
    <property type="entry name" value="HATPase_dom"/>
</dbReference>
<dbReference type="InterPro" id="IPR013506">
    <property type="entry name" value="Topo_IIA_bsu_dom2"/>
</dbReference>
<dbReference type="STRING" id="4999.A0A1Y1UE43"/>
<dbReference type="InParanoid" id="A0A1Y1UE43"/>
<dbReference type="Gene3D" id="1.10.268.10">
    <property type="entry name" value="Topoisomerase, domain 3"/>
    <property type="match status" value="1"/>
</dbReference>
<dbReference type="SMART" id="SM00433">
    <property type="entry name" value="TOP2c"/>
    <property type="match status" value="1"/>
</dbReference>
<comment type="function">
    <text evidence="14 16">Control of topological states of DNA by transient breakage and subsequent rejoining of DNA strands. Topoisomerase II makes double-strand breaks.</text>
</comment>
<accession>A0A1Y1UE43</accession>
<dbReference type="GO" id="GO:0003918">
    <property type="term" value="F:DNA topoisomerase type II (double strand cut, ATP-hydrolyzing) activity"/>
    <property type="evidence" value="ECO:0007669"/>
    <property type="project" value="UniProtKB-UniRule"/>
</dbReference>
<dbReference type="SUPFAM" id="SSF56719">
    <property type="entry name" value="Type II DNA topoisomerase"/>
    <property type="match status" value="1"/>
</dbReference>
<comment type="cofactor">
    <cofactor evidence="3">
        <name>Mg(2+)</name>
        <dbReference type="ChEBI" id="CHEBI:18420"/>
    </cofactor>
</comment>
<evidence type="ECO:0000256" key="17">
    <source>
        <dbReference type="SAM" id="MobiDB-lite"/>
    </source>
</evidence>
<dbReference type="InterPro" id="IPR001154">
    <property type="entry name" value="TopoII_euk"/>
</dbReference>
<evidence type="ECO:0000256" key="4">
    <source>
        <dbReference type="ARBA" id="ARBA00011080"/>
    </source>
</evidence>
<dbReference type="GeneID" id="33559325"/>
<dbReference type="Pfam" id="PF16898">
    <property type="entry name" value="TOPRIM_C"/>
    <property type="match status" value="1"/>
</dbReference>
<dbReference type="GO" id="GO:0000712">
    <property type="term" value="P:resolution of meiotic recombination intermediates"/>
    <property type="evidence" value="ECO:0007669"/>
    <property type="project" value="TreeGrafter"/>
</dbReference>
<dbReference type="GO" id="GO:0003677">
    <property type="term" value="F:DNA binding"/>
    <property type="evidence" value="ECO:0007669"/>
    <property type="project" value="UniProtKB-UniRule"/>
</dbReference>
<evidence type="ECO:0000256" key="1">
    <source>
        <dbReference type="ARBA" id="ARBA00000185"/>
    </source>
</evidence>
<evidence type="ECO:0000256" key="12">
    <source>
        <dbReference type="ARBA" id="ARBA00023125"/>
    </source>
</evidence>
<evidence type="ECO:0000256" key="7">
    <source>
        <dbReference type="ARBA" id="ARBA00022723"/>
    </source>
</evidence>
<dbReference type="FunFam" id="3.30.565.10:FF:000004">
    <property type="entry name" value="DNA topoisomerase 2"/>
    <property type="match status" value="1"/>
</dbReference>
<dbReference type="CDD" id="cd16930">
    <property type="entry name" value="HATPase_TopII-like"/>
    <property type="match status" value="1"/>
</dbReference>
<feature type="compositionally biased region" description="Basic residues" evidence="17">
    <location>
        <begin position="1249"/>
        <end position="1266"/>
    </location>
</feature>
<dbReference type="CDD" id="cd00187">
    <property type="entry name" value="TOP4c"/>
    <property type="match status" value="1"/>
</dbReference>
<keyword evidence="12 15" id="KW-0238">DNA-binding</keyword>
<feature type="compositionally biased region" description="Low complexity" evidence="17">
    <location>
        <begin position="1281"/>
        <end position="1311"/>
    </location>
</feature>
<evidence type="ECO:0000256" key="8">
    <source>
        <dbReference type="ARBA" id="ARBA00022741"/>
    </source>
</evidence>
<protein>
    <recommendedName>
        <fullName evidence="6 16">DNA topoisomerase 2</fullName>
        <ecNumber evidence="5 16">5.6.2.2</ecNumber>
    </recommendedName>
</protein>
<evidence type="ECO:0000256" key="9">
    <source>
        <dbReference type="ARBA" id="ARBA00022840"/>
    </source>
</evidence>
<dbReference type="Gene3D" id="3.40.50.670">
    <property type="match status" value="1"/>
</dbReference>
<dbReference type="Gene3D" id="3.30.230.10">
    <property type="match status" value="1"/>
</dbReference>
<dbReference type="EC" id="5.6.2.2" evidence="5 16"/>
<organism evidence="20 21">
    <name type="scientific">Kockovaella imperatae</name>
    <dbReference type="NCBI Taxonomy" id="4999"/>
    <lineage>
        <taxon>Eukaryota</taxon>
        <taxon>Fungi</taxon>
        <taxon>Dikarya</taxon>
        <taxon>Basidiomycota</taxon>
        <taxon>Agaricomycotina</taxon>
        <taxon>Tremellomycetes</taxon>
        <taxon>Tremellales</taxon>
        <taxon>Cuniculitremaceae</taxon>
        <taxon>Kockovaella</taxon>
    </lineage>
</organism>
<dbReference type="GO" id="GO:0046872">
    <property type="term" value="F:metal ion binding"/>
    <property type="evidence" value="ECO:0007669"/>
    <property type="project" value="UniProtKB-KW"/>
</dbReference>
<comment type="subunit">
    <text evidence="16">Homodimer.</text>
</comment>
<dbReference type="PROSITE" id="PS50880">
    <property type="entry name" value="TOPRIM"/>
    <property type="match status" value="1"/>
</dbReference>
<evidence type="ECO:0000259" key="18">
    <source>
        <dbReference type="PROSITE" id="PS50880"/>
    </source>
</evidence>
<dbReference type="FunFam" id="3.30.1490.30:FF:000001">
    <property type="entry name" value="DNA topoisomerase 2"/>
    <property type="match status" value="1"/>
</dbReference>
<dbReference type="EMBL" id="NBSH01000010">
    <property type="protein sequence ID" value="ORX35776.1"/>
    <property type="molecule type" value="Genomic_DNA"/>
</dbReference>
<dbReference type="FunFam" id="3.30.1360.40:FF:000003">
    <property type="entry name" value="DNA topoisomerase 2"/>
    <property type="match status" value="1"/>
</dbReference>
<comment type="cofactor">
    <cofactor evidence="2">
        <name>Ca(2+)</name>
        <dbReference type="ChEBI" id="CHEBI:29108"/>
    </cofactor>
</comment>
<dbReference type="FunFam" id="3.90.199.10:FF:000002">
    <property type="entry name" value="DNA topoisomerase 2"/>
    <property type="match status" value="1"/>
</dbReference>
<keyword evidence="10" id="KW-0460">Magnesium</keyword>
<dbReference type="InterPro" id="IPR013759">
    <property type="entry name" value="Topo_IIA_B_C"/>
</dbReference>
<proteinExistence type="inferred from homology"/>
<dbReference type="PRINTS" id="PR00418">
    <property type="entry name" value="TPI2FAMILY"/>
</dbReference>
<dbReference type="PANTHER" id="PTHR10169">
    <property type="entry name" value="DNA TOPOISOMERASE/GYRASE"/>
    <property type="match status" value="1"/>
</dbReference>
<dbReference type="Gene3D" id="3.30.565.10">
    <property type="entry name" value="Histidine kinase-like ATPase, C-terminal domain"/>
    <property type="match status" value="1"/>
</dbReference>
<feature type="domain" description="Topo IIA-type catalytic" evidence="19">
    <location>
        <begin position="786"/>
        <end position="1228"/>
    </location>
</feature>
<evidence type="ECO:0000256" key="6">
    <source>
        <dbReference type="ARBA" id="ARBA00019635"/>
    </source>
</evidence>
<dbReference type="GO" id="GO:0005634">
    <property type="term" value="C:nucleus"/>
    <property type="evidence" value="ECO:0007669"/>
    <property type="project" value="TreeGrafter"/>
</dbReference>
<dbReference type="GO" id="GO:0005524">
    <property type="term" value="F:ATP binding"/>
    <property type="evidence" value="ECO:0007669"/>
    <property type="project" value="UniProtKB-UniRule"/>
</dbReference>
<dbReference type="InterPro" id="IPR013760">
    <property type="entry name" value="Topo_IIA-like_dom_sf"/>
</dbReference>
<dbReference type="InterPro" id="IPR018522">
    <property type="entry name" value="TopoIIA_CS"/>
</dbReference>
<dbReference type="SUPFAM" id="SSF54211">
    <property type="entry name" value="Ribosomal protein S5 domain 2-like"/>
    <property type="match status" value="1"/>
</dbReference>
<evidence type="ECO:0000256" key="3">
    <source>
        <dbReference type="ARBA" id="ARBA00001946"/>
    </source>
</evidence>
<evidence type="ECO:0000313" key="21">
    <source>
        <dbReference type="Proteomes" id="UP000193218"/>
    </source>
</evidence>
<sequence>MSDSESDGFIVNDDSESDGYVASPAKKGKTVKSAPAKKAAAPKASTAKAKAPAKTPLGAKRTPNDSFTEDEDDTMLASSSKPAPLEGNSGLDVPKENNAPNGKGKSASDTYKMLSHLEHVLLRPDSYIGSVEAVTQPMWVFDSETKQMAWRPTTYVPGFFKIFDEILVNAADNKVNDPSMDTLKVHIDREKNQISVYNNGKGIPVEIHSQNGIMIPEMIFGHLLSSSNYDDDQKKLTGGRNGYGAKLANIYSNEFIVETADKVNAKKYKQIFSKNMSVKGTPKITENKKEEEYTRITFTPDLKRFGMERIDDDTYALLTKRVYDLAGTVKDIKVVLNDERIKIKGFKQYVEMYLSASTKAAEDAAGGAAVTKPSVIFEAVNKRWEVAFALSDGEMQQVSFVNSISTTKGGTHVEMLATQLANKLLEQVKKKNKAAPVKPFQVKNHMWIFVNAMIENPAFDSQTKEALTLKSSAFGSKCELSEEFVKKVSKSGIIDNILNWAKFKQDQMLKKSDGAKRTRISGIVKLEDANNAGGRNAKRCTLILTEGDSAKALAVSGLGVVGRDDYGVFPLRGKLLNVREASHDQIIKNVEIQHIKQILGLKHNQDYTSVDSLRYGHIMIMTDQDHDGSHIKGLLINFFDHFYPSLLRIPDFLVEFITPIVKVTKGSQERSFYTMPQYEEWKLLNNDGKGWHCKYYKGLGTSTSADAKKYFTAIDKHRLSFDVVKPEDRQLIDMAFNKKKADDRKEWLRQFKPGTFLDHDVATVPVSDFVNKELILFSMADNIRSIPSVVDGLKPGQRKVLFGCFKRNLKNEIKVAQLGGYIGENSAYHHGEASLYSTIIGLAQNYVGSNNINLLSPNGQFGTRLAGGKDAASPRYIFTQIPRMTRTVFRQADEGLLNYLTDDGMDIEPEYYMPTVPMILVNGADGIGTGWSTSIPNYNPIDIVDNLRRMMNGQEPERMDPWFRGFKGSIERVDQDKYKISGRIEKIDEKTLEITELPIRKWTQDFKEMLEEMTAGTDKIPPSIKDYEEHHTDTTVHFRITLTEASMKAAEEEGLEKRFKMSTTMGTGNMVCFDLNGKIKKYSSAEEILVEFFHKRLEYYGLRKQLLADELNKQFERLSNQARFVQMIIRKELSVSNKRKDKIVAELRSLDFAPFPKSKKAKASGESEPSLEELDEGMASDYDYLLGMALWSLTAEKVEKLLAERDLKETELVALLKLTPQDIWNNDLNEFLEEWQRILDEDEDAAKTSKPKTKAAIKAAEKKRKRAEGEDSDGSDDFKPTRAAPKPKATKPKAVSAAASAANASPVKQER</sequence>
<dbReference type="InterPro" id="IPR014721">
    <property type="entry name" value="Ribsml_uS5_D2-typ_fold_subgr"/>
</dbReference>
<dbReference type="InterPro" id="IPR006171">
    <property type="entry name" value="TOPRIM_dom"/>
</dbReference>
<dbReference type="GO" id="GO:0000819">
    <property type="term" value="P:sister chromatid segregation"/>
    <property type="evidence" value="ECO:0007669"/>
    <property type="project" value="TreeGrafter"/>
</dbReference>
<dbReference type="SUPFAM" id="SSF55874">
    <property type="entry name" value="ATPase domain of HSP90 chaperone/DNA topoisomerase II/histidine kinase"/>
    <property type="match status" value="1"/>
</dbReference>
<evidence type="ECO:0000256" key="11">
    <source>
        <dbReference type="ARBA" id="ARBA00023029"/>
    </source>
</evidence>
<keyword evidence="11 15" id="KW-0799">Topoisomerase</keyword>
<feature type="compositionally biased region" description="Low complexity" evidence="17">
    <location>
        <begin position="32"/>
        <end position="56"/>
    </location>
</feature>
<keyword evidence="21" id="KW-1185">Reference proteome</keyword>
<keyword evidence="8 16" id="KW-0547">Nucleotide-binding</keyword>
<feature type="active site" description="O-(5'-phospho-DNA)-tyrosine intermediate" evidence="15">
    <location>
        <position position="876"/>
    </location>
</feature>
<dbReference type="InterPro" id="IPR002205">
    <property type="entry name" value="Topo_IIA_dom_A"/>
</dbReference>
<comment type="catalytic activity">
    <reaction evidence="1 15 16">
        <text>ATP-dependent breakage, passage and rejoining of double-stranded DNA.</text>
        <dbReference type="EC" id="5.6.2.2"/>
    </reaction>
</comment>
<comment type="similarity">
    <text evidence="4 16">Belongs to the type II topoisomerase family.</text>
</comment>
<feature type="domain" description="Toprim" evidence="18">
    <location>
        <begin position="540"/>
        <end position="654"/>
    </location>
</feature>
<feature type="region of interest" description="Disordered" evidence="17">
    <location>
        <begin position="1"/>
        <end position="108"/>
    </location>
</feature>
<dbReference type="PANTHER" id="PTHR10169:SF38">
    <property type="entry name" value="DNA TOPOISOMERASE 2"/>
    <property type="match status" value="1"/>
</dbReference>
<dbReference type="Pfam" id="PF00204">
    <property type="entry name" value="DNA_gyraseB"/>
    <property type="match status" value="1"/>
</dbReference>
<dbReference type="InterPro" id="IPR031660">
    <property type="entry name" value="TOPRIM_C"/>
</dbReference>
<dbReference type="InterPro" id="IPR020568">
    <property type="entry name" value="Ribosomal_Su5_D2-typ_SF"/>
</dbReference>
<dbReference type="InterPro" id="IPR036890">
    <property type="entry name" value="HATPase_C_sf"/>
</dbReference>